<evidence type="ECO:0000256" key="1">
    <source>
        <dbReference type="ARBA" id="ARBA00022670"/>
    </source>
</evidence>
<keyword evidence="1 6" id="KW-0645">Protease</keyword>
<dbReference type="Proteomes" id="UP000823914">
    <property type="component" value="Unassembled WGS sequence"/>
</dbReference>
<comment type="caution">
    <text evidence="9">The sequence shown here is derived from an EMBL/GenBank/DDBJ whole genome shotgun (WGS) entry which is preliminary data.</text>
</comment>
<dbReference type="GO" id="GO:0004222">
    <property type="term" value="F:metalloendopeptidase activity"/>
    <property type="evidence" value="ECO:0007669"/>
    <property type="project" value="InterPro"/>
</dbReference>
<keyword evidence="4 6" id="KW-0862">Zinc</keyword>
<dbReference type="EC" id="3.4.24.-" evidence="9"/>
<feature type="domain" description="Peptidase M48" evidence="8">
    <location>
        <begin position="86"/>
        <end position="276"/>
    </location>
</feature>
<evidence type="ECO:0000256" key="6">
    <source>
        <dbReference type="RuleBase" id="RU003983"/>
    </source>
</evidence>
<dbReference type="GO" id="GO:0016020">
    <property type="term" value="C:membrane"/>
    <property type="evidence" value="ECO:0007669"/>
    <property type="project" value="TreeGrafter"/>
</dbReference>
<dbReference type="AlphaFoldDB" id="A0A9E2L1Y1"/>
<evidence type="ECO:0000256" key="4">
    <source>
        <dbReference type="ARBA" id="ARBA00022833"/>
    </source>
</evidence>
<evidence type="ECO:0000256" key="5">
    <source>
        <dbReference type="ARBA" id="ARBA00023049"/>
    </source>
</evidence>
<keyword evidence="5 6" id="KW-0482">Metalloprotease</keyword>
<proteinExistence type="inferred from homology"/>
<dbReference type="InterPro" id="IPR001915">
    <property type="entry name" value="Peptidase_M48"/>
</dbReference>
<feature type="signal peptide" evidence="7">
    <location>
        <begin position="1"/>
        <end position="25"/>
    </location>
</feature>
<dbReference type="GO" id="GO:0051603">
    <property type="term" value="P:proteolysis involved in protein catabolic process"/>
    <property type="evidence" value="ECO:0007669"/>
    <property type="project" value="TreeGrafter"/>
</dbReference>
<feature type="chain" id="PRO_5038672017" evidence="7">
    <location>
        <begin position="26"/>
        <end position="301"/>
    </location>
</feature>
<comment type="similarity">
    <text evidence="6">Belongs to the peptidase M48 family.</text>
</comment>
<dbReference type="GO" id="GO:0046872">
    <property type="term" value="F:metal ion binding"/>
    <property type="evidence" value="ECO:0007669"/>
    <property type="project" value="UniProtKB-KW"/>
</dbReference>
<reference evidence="9" key="2">
    <citation type="submission" date="2021-04" db="EMBL/GenBank/DDBJ databases">
        <authorList>
            <person name="Gilroy R."/>
        </authorList>
    </citation>
    <scope>NUCLEOTIDE SEQUENCE</scope>
    <source>
        <strain evidence="9">Gambia15-2214</strain>
    </source>
</reference>
<dbReference type="EMBL" id="JAHLFV010000157">
    <property type="protein sequence ID" value="MBU3850209.1"/>
    <property type="molecule type" value="Genomic_DNA"/>
</dbReference>
<reference evidence="9" key="1">
    <citation type="journal article" date="2021" name="PeerJ">
        <title>Extensive microbial diversity within the chicken gut microbiome revealed by metagenomics and culture.</title>
        <authorList>
            <person name="Gilroy R."/>
            <person name="Ravi A."/>
            <person name="Getino M."/>
            <person name="Pursley I."/>
            <person name="Horton D.L."/>
            <person name="Alikhan N.F."/>
            <person name="Baker D."/>
            <person name="Gharbi K."/>
            <person name="Hall N."/>
            <person name="Watson M."/>
            <person name="Adriaenssens E.M."/>
            <person name="Foster-Nyarko E."/>
            <person name="Jarju S."/>
            <person name="Secka A."/>
            <person name="Antonio M."/>
            <person name="Oren A."/>
            <person name="Chaudhuri R.R."/>
            <person name="La Ragione R."/>
            <person name="Hildebrand F."/>
            <person name="Pallen M.J."/>
        </authorList>
    </citation>
    <scope>NUCLEOTIDE SEQUENCE</scope>
    <source>
        <strain evidence="9">Gambia15-2214</strain>
    </source>
</reference>
<comment type="cofactor">
    <cofactor evidence="6">
        <name>Zn(2+)</name>
        <dbReference type="ChEBI" id="CHEBI:29105"/>
    </cofactor>
    <text evidence="6">Binds 1 zinc ion per subunit.</text>
</comment>
<evidence type="ECO:0000313" key="10">
    <source>
        <dbReference type="Proteomes" id="UP000823914"/>
    </source>
</evidence>
<protein>
    <submittedName>
        <fullName evidence="9">M48 family metalloprotease</fullName>
        <ecNumber evidence="9">3.4.24.-</ecNumber>
    </submittedName>
</protein>
<accession>A0A9E2L1Y1</accession>
<dbReference type="PROSITE" id="PS51257">
    <property type="entry name" value="PROKAR_LIPOPROTEIN"/>
    <property type="match status" value="1"/>
</dbReference>
<evidence type="ECO:0000256" key="3">
    <source>
        <dbReference type="ARBA" id="ARBA00022801"/>
    </source>
</evidence>
<evidence type="ECO:0000256" key="7">
    <source>
        <dbReference type="SAM" id="SignalP"/>
    </source>
</evidence>
<dbReference type="PANTHER" id="PTHR22726:SF1">
    <property type="entry name" value="METALLOENDOPEPTIDASE OMA1, MITOCHONDRIAL"/>
    <property type="match status" value="1"/>
</dbReference>
<keyword evidence="2" id="KW-0479">Metal-binding</keyword>
<dbReference type="PANTHER" id="PTHR22726">
    <property type="entry name" value="METALLOENDOPEPTIDASE OMA1"/>
    <property type="match status" value="1"/>
</dbReference>
<name>A0A9E2L1Y1_9SPIR</name>
<evidence type="ECO:0000256" key="2">
    <source>
        <dbReference type="ARBA" id="ARBA00022723"/>
    </source>
</evidence>
<keyword evidence="3 6" id="KW-0378">Hydrolase</keyword>
<organism evidence="9 10">
    <name type="scientific">Candidatus Treponema excrementipullorum</name>
    <dbReference type="NCBI Taxonomy" id="2838768"/>
    <lineage>
        <taxon>Bacteria</taxon>
        <taxon>Pseudomonadati</taxon>
        <taxon>Spirochaetota</taxon>
        <taxon>Spirochaetia</taxon>
        <taxon>Spirochaetales</taxon>
        <taxon>Treponemataceae</taxon>
        <taxon>Treponema</taxon>
    </lineage>
</organism>
<evidence type="ECO:0000259" key="8">
    <source>
        <dbReference type="Pfam" id="PF01435"/>
    </source>
</evidence>
<gene>
    <name evidence="9" type="ORF">IAA16_06550</name>
</gene>
<dbReference type="Gene3D" id="3.30.2010.10">
    <property type="entry name" value="Metalloproteases ('zincins'), catalytic domain"/>
    <property type="match status" value="1"/>
</dbReference>
<dbReference type="Pfam" id="PF01435">
    <property type="entry name" value="Peptidase_M48"/>
    <property type="match status" value="1"/>
</dbReference>
<dbReference type="InterPro" id="IPR051156">
    <property type="entry name" value="Mito/Outer_Membr_Metalloprot"/>
</dbReference>
<sequence>MKKLLINTVLFSFLTLLFISCSTMQGLGAMTAAVGAAFDAPILTAVGTSTASIARASEAITPEQEYYIGRGVAASIADTYKVANKPQVEAYLNSICQTLVINSERPVIFNGYHVAVLDTDEINAFATSGGHIFITKGLLQCTDNEDSLAAVIAHEVAHIQLMHGIGAIKTSRISEAVLVSAGSSLAALTTGDAQAVLNAYDNSINDIITTMVNKGYSKSQEFDADTLALQLMDDAGYDPYAMIDMLNLLDTRLGKSSGGFGSTHPSAKDRLKNVNKELKNYTEKDIVEARTARFSKNMSTL</sequence>
<evidence type="ECO:0000313" key="9">
    <source>
        <dbReference type="EMBL" id="MBU3850209.1"/>
    </source>
</evidence>
<keyword evidence="7" id="KW-0732">Signal</keyword>